<dbReference type="SUPFAM" id="SSF56784">
    <property type="entry name" value="HAD-like"/>
    <property type="match status" value="1"/>
</dbReference>
<sequence length="234" mass="24624">MRPRPILLFDFDGTVALGDGPVIAYAREVSRALGGPEGFLSDVLATLAARTQGLDGYDAVRIAAERAGADASLLSAAYLTSRRQLATPHAAIEAPDGLADFLANADAERILVTNAPSIRLNEALVSLGLHALFDRVISNAGKPAGLEEVLDSFPADAPVLSIGDIWRNDLEPAQRRGHATALVGGFVDDGAHPLFRAETLTALLPQLSAWLRDPHAFSPATPASHTPLAKEQNA</sequence>
<dbReference type="CDD" id="cd01427">
    <property type="entry name" value="HAD_like"/>
    <property type="match status" value="1"/>
</dbReference>
<reference evidence="1" key="1">
    <citation type="journal article" date="2014" name="Int. J. Syst. Evol. Microbiol.">
        <title>Complete genome sequence of Corynebacterium casei LMG S-19264T (=DSM 44701T), isolated from a smear-ripened cheese.</title>
        <authorList>
            <consortium name="US DOE Joint Genome Institute (JGI-PGF)"/>
            <person name="Walter F."/>
            <person name="Albersmeier A."/>
            <person name="Kalinowski J."/>
            <person name="Ruckert C."/>
        </authorList>
    </citation>
    <scope>NUCLEOTIDE SEQUENCE</scope>
    <source>
        <strain evidence="1">VKM Ac-1958</strain>
    </source>
</reference>
<proteinExistence type="predicted"/>
<evidence type="ECO:0000313" key="2">
    <source>
        <dbReference type="Proteomes" id="UP001142325"/>
    </source>
</evidence>
<dbReference type="EMBL" id="BSET01000002">
    <property type="protein sequence ID" value="GLK03170.1"/>
    <property type="molecule type" value="Genomic_DNA"/>
</dbReference>
<accession>A0A9W6M9T4</accession>
<comment type="caution">
    <text evidence="1">The sequence shown here is derived from an EMBL/GenBank/DDBJ whole genome shotgun (WGS) entry which is preliminary data.</text>
</comment>
<evidence type="ECO:0000313" key="1">
    <source>
        <dbReference type="EMBL" id="GLK03170.1"/>
    </source>
</evidence>
<dbReference type="RefSeq" id="WP_204937966.1">
    <property type="nucleotide sequence ID" value="NZ_BAAAUM010000002.1"/>
</dbReference>
<keyword evidence="2" id="KW-1185">Reference proteome</keyword>
<organism evidence="1 2">
    <name type="scientific">Microbacterium keratanolyticum</name>
    <dbReference type="NCBI Taxonomy" id="67574"/>
    <lineage>
        <taxon>Bacteria</taxon>
        <taxon>Bacillati</taxon>
        <taxon>Actinomycetota</taxon>
        <taxon>Actinomycetes</taxon>
        <taxon>Micrococcales</taxon>
        <taxon>Microbacteriaceae</taxon>
        <taxon>Microbacterium</taxon>
    </lineage>
</organism>
<gene>
    <name evidence="1" type="ORF">GCM10017596_28850</name>
</gene>
<protein>
    <recommendedName>
        <fullName evidence="3">FMN phosphatase YigB (HAD superfamily)</fullName>
    </recommendedName>
</protein>
<dbReference type="Gene3D" id="3.40.50.1000">
    <property type="entry name" value="HAD superfamily/HAD-like"/>
    <property type="match status" value="1"/>
</dbReference>
<dbReference type="InterPro" id="IPR036412">
    <property type="entry name" value="HAD-like_sf"/>
</dbReference>
<dbReference type="InterPro" id="IPR023214">
    <property type="entry name" value="HAD_sf"/>
</dbReference>
<dbReference type="Proteomes" id="UP001142325">
    <property type="component" value="Unassembled WGS sequence"/>
</dbReference>
<reference evidence="1" key="2">
    <citation type="submission" date="2023-01" db="EMBL/GenBank/DDBJ databases">
        <authorList>
            <person name="Sun Q."/>
            <person name="Evtushenko L."/>
        </authorList>
    </citation>
    <scope>NUCLEOTIDE SEQUENCE</scope>
    <source>
        <strain evidence="1">VKM Ac-1958</strain>
    </source>
</reference>
<dbReference type="AlphaFoldDB" id="A0A9W6M9T4"/>
<evidence type="ECO:0008006" key="3">
    <source>
        <dbReference type="Google" id="ProtNLM"/>
    </source>
</evidence>
<name>A0A9W6M9T4_9MICO</name>